<dbReference type="Gene3D" id="2.40.128.20">
    <property type="match status" value="1"/>
</dbReference>
<dbReference type="Ensembl" id="ENSNMLT00000021924.1">
    <property type="protein sequence ID" value="ENSNMLP00000019505.1"/>
    <property type="gene ID" value="ENSNMLG00000012818.1"/>
</dbReference>
<organism evidence="6 7">
    <name type="scientific">Neogobius melanostomus</name>
    <name type="common">round goby</name>
    <dbReference type="NCBI Taxonomy" id="47308"/>
    <lineage>
        <taxon>Eukaryota</taxon>
        <taxon>Metazoa</taxon>
        <taxon>Chordata</taxon>
        <taxon>Craniata</taxon>
        <taxon>Vertebrata</taxon>
        <taxon>Euteleostomi</taxon>
        <taxon>Actinopterygii</taxon>
        <taxon>Neopterygii</taxon>
        <taxon>Teleostei</taxon>
        <taxon>Neoteleostei</taxon>
        <taxon>Acanthomorphata</taxon>
        <taxon>Gobiaria</taxon>
        <taxon>Gobiiformes</taxon>
        <taxon>Gobioidei</taxon>
        <taxon>Gobiidae</taxon>
        <taxon>Benthophilinae</taxon>
        <taxon>Neogobiini</taxon>
        <taxon>Neogobius</taxon>
    </lineage>
</organism>
<sequence length="213" mass="23778">MRLCVSAVLLLLLALTRAAPGPGSEECSKFSILKDKTQMLGHSHMLAAFTDNVFSRNILGAISSLWSRINETQTGLNVAQFSKMNGTCKESRFNMTTSGDTAKVVMFGMKSECQLLNFSSTSMIMDFRATTNNIATFIEKFHLDPNINHGPSDTSQILKAHDLFLISKEPDLNEMDLQRFRAHAKCKGFTGEPDFLRNSREEYCTEEESAPIH</sequence>
<dbReference type="Proteomes" id="UP000694523">
    <property type="component" value="Unplaced"/>
</dbReference>
<reference evidence="6" key="1">
    <citation type="submission" date="2025-08" db="UniProtKB">
        <authorList>
            <consortium name="Ensembl"/>
        </authorList>
    </citation>
    <scope>IDENTIFICATION</scope>
</reference>
<evidence type="ECO:0000256" key="3">
    <source>
        <dbReference type="ARBA" id="ARBA00022729"/>
    </source>
</evidence>
<name>A0A8C6TDN6_9GOBI</name>
<dbReference type="InterPro" id="IPR012674">
    <property type="entry name" value="Calycin"/>
</dbReference>
<evidence type="ECO:0000256" key="4">
    <source>
        <dbReference type="ARBA" id="ARBA00023180"/>
    </source>
</evidence>
<proteinExistence type="predicted"/>
<keyword evidence="7" id="KW-1185">Reference proteome</keyword>
<keyword evidence="4" id="KW-0325">Glycoprotein</keyword>
<feature type="signal peptide" evidence="5">
    <location>
        <begin position="1"/>
        <end position="18"/>
    </location>
</feature>
<evidence type="ECO:0000256" key="5">
    <source>
        <dbReference type="SAM" id="SignalP"/>
    </source>
</evidence>
<keyword evidence="3 5" id="KW-0732">Signal</keyword>
<evidence type="ECO:0000256" key="2">
    <source>
        <dbReference type="ARBA" id="ARBA00022525"/>
    </source>
</evidence>
<evidence type="ECO:0000313" key="6">
    <source>
        <dbReference type="Ensembl" id="ENSNMLP00000019505.1"/>
    </source>
</evidence>
<dbReference type="PANTHER" id="PTHR11967:SF2">
    <property type="entry name" value="ALPHA-1-ACID GLYCOPROTEIN 1"/>
    <property type="match status" value="1"/>
</dbReference>
<comment type="subcellular location">
    <subcellularLocation>
        <location evidence="1">Secreted</location>
    </subcellularLocation>
</comment>
<evidence type="ECO:0000256" key="1">
    <source>
        <dbReference type="ARBA" id="ARBA00004613"/>
    </source>
</evidence>
<dbReference type="GO" id="GO:0005576">
    <property type="term" value="C:extracellular region"/>
    <property type="evidence" value="ECO:0007669"/>
    <property type="project" value="UniProtKB-SubCell"/>
</dbReference>
<protein>
    <submittedName>
        <fullName evidence="6">Uncharacterized protein</fullName>
    </submittedName>
</protein>
<evidence type="ECO:0000313" key="7">
    <source>
        <dbReference type="Proteomes" id="UP000694523"/>
    </source>
</evidence>
<keyword evidence="2" id="KW-0964">Secreted</keyword>
<feature type="chain" id="PRO_5034389298" evidence="5">
    <location>
        <begin position="19"/>
        <end position="213"/>
    </location>
</feature>
<reference evidence="6" key="2">
    <citation type="submission" date="2025-09" db="UniProtKB">
        <authorList>
            <consortium name="Ensembl"/>
        </authorList>
    </citation>
    <scope>IDENTIFICATION</scope>
</reference>
<accession>A0A8C6TDN6</accession>
<dbReference type="AlphaFoldDB" id="A0A8C6TDN6"/>
<dbReference type="PANTHER" id="PTHR11967">
    <property type="entry name" value="ALPHA-1-ACID GLYCOPROTEIN"/>
    <property type="match status" value="1"/>
</dbReference>